<dbReference type="InterPro" id="IPR003801">
    <property type="entry name" value="GTP_cyclohydrolase_FolE2/MptA"/>
</dbReference>
<proteinExistence type="predicted"/>
<dbReference type="EMBL" id="JANDBD010000007">
    <property type="protein sequence ID" value="MCP9274063.1"/>
    <property type="molecule type" value="Genomic_DNA"/>
</dbReference>
<dbReference type="Proteomes" id="UP001651690">
    <property type="component" value="Unassembled WGS sequence"/>
</dbReference>
<keyword evidence="3" id="KW-1185">Reference proteome</keyword>
<gene>
    <name evidence="2" type="ORF">NM203_17890</name>
</gene>
<dbReference type="EC" id="3.5.4.-" evidence="2"/>
<dbReference type="PANTHER" id="PTHR36445:SF1">
    <property type="entry name" value="GTP CYCLOHYDROLASE MPTA"/>
    <property type="match status" value="1"/>
</dbReference>
<reference evidence="2 3" key="1">
    <citation type="submission" date="2022-06" db="EMBL/GenBank/DDBJ databases">
        <title>Mycolicibacterium sp. CAU 1645 isolated from seawater.</title>
        <authorList>
            <person name="Kim W."/>
        </authorList>
    </citation>
    <scope>NUCLEOTIDE SEQUENCE [LARGE SCALE GENOMIC DNA]</scope>
    <source>
        <strain evidence="2 3">CAU 1645</strain>
    </source>
</reference>
<name>A0ABT1M4J9_9MYCO</name>
<dbReference type="Pfam" id="PF02649">
    <property type="entry name" value="GCHY-1"/>
    <property type="match status" value="1"/>
</dbReference>
<evidence type="ECO:0000313" key="2">
    <source>
        <dbReference type="EMBL" id="MCP9274063.1"/>
    </source>
</evidence>
<sequence length="263" mass="28899">MTNGLPDVQSAPDIRDIPIDEVGVCGLRYPVTFDDGVIEQSGIAEVEMTVGLPADRRGTHMSRMVQAVEVHFGTVNPYELHTAFKAVALLLDTTDLRISMAMPVATRVDSPATQNSGYQVHDLALRGRLINDEFYLTSAVTTDVTTLCPCSKAISDYGAHNQRSRVSLSTHGSNDSPYPVPVVDLVRLIRAASSCPVYPVVKRPDERAITMAAYDNPKFVEDLIRDLTISCRELRVPHDIVARNIESIHSHDAVARLCWSTVD</sequence>
<dbReference type="RefSeq" id="WP_255061409.1">
    <property type="nucleotide sequence ID" value="NZ_JANDBD010000007.1"/>
</dbReference>
<dbReference type="Gene3D" id="3.10.270.10">
    <property type="entry name" value="Urate Oxidase"/>
    <property type="match status" value="1"/>
</dbReference>
<accession>A0ABT1M4J9</accession>
<evidence type="ECO:0000313" key="3">
    <source>
        <dbReference type="Proteomes" id="UP001651690"/>
    </source>
</evidence>
<protein>
    <submittedName>
        <fullName evidence="2">GTP cyclohydrolase, FolE2/MptA family</fullName>
        <ecNumber evidence="2">3.5.4.-</ecNumber>
    </submittedName>
</protein>
<organism evidence="2 3">
    <name type="scientific">Mycolicibacterium arenosum</name>
    <dbReference type="NCBI Taxonomy" id="2952157"/>
    <lineage>
        <taxon>Bacteria</taxon>
        <taxon>Bacillati</taxon>
        <taxon>Actinomycetota</taxon>
        <taxon>Actinomycetes</taxon>
        <taxon>Mycobacteriales</taxon>
        <taxon>Mycobacteriaceae</taxon>
        <taxon>Mycolicibacterium</taxon>
    </lineage>
</organism>
<keyword evidence="1 2" id="KW-0378">Hydrolase</keyword>
<evidence type="ECO:0000256" key="1">
    <source>
        <dbReference type="ARBA" id="ARBA00022801"/>
    </source>
</evidence>
<comment type="caution">
    <text evidence="2">The sequence shown here is derived from an EMBL/GenBank/DDBJ whole genome shotgun (WGS) entry which is preliminary data.</text>
</comment>
<dbReference type="PANTHER" id="PTHR36445">
    <property type="entry name" value="GTP CYCLOHYDROLASE MPTA"/>
    <property type="match status" value="1"/>
</dbReference>
<dbReference type="GO" id="GO:0016787">
    <property type="term" value="F:hydrolase activity"/>
    <property type="evidence" value="ECO:0007669"/>
    <property type="project" value="UniProtKB-KW"/>
</dbReference>